<feature type="compositionally biased region" description="Basic and acidic residues" evidence="2">
    <location>
        <begin position="614"/>
        <end position="629"/>
    </location>
</feature>
<dbReference type="Gene3D" id="1.20.58.2130">
    <property type="match status" value="1"/>
</dbReference>
<dbReference type="PANTHER" id="PTHR28067">
    <property type="entry name" value="DNA REPLICATION REGULATOR SLD3"/>
    <property type="match status" value="1"/>
</dbReference>
<reference evidence="4 5" key="1">
    <citation type="submission" date="2013-03" db="EMBL/GenBank/DDBJ databases">
        <title>The Genome Sequence of Capronia coronata CBS 617.96.</title>
        <authorList>
            <consortium name="The Broad Institute Genomics Platform"/>
            <person name="Cuomo C."/>
            <person name="de Hoog S."/>
            <person name="Gorbushina A."/>
            <person name="Walker B."/>
            <person name="Young S.K."/>
            <person name="Zeng Q."/>
            <person name="Gargeya S."/>
            <person name="Fitzgerald M."/>
            <person name="Haas B."/>
            <person name="Abouelleil A."/>
            <person name="Allen A.W."/>
            <person name="Alvarado L."/>
            <person name="Arachchi H.M."/>
            <person name="Berlin A.M."/>
            <person name="Chapman S.B."/>
            <person name="Gainer-Dewar J."/>
            <person name="Goldberg J."/>
            <person name="Griggs A."/>
            <person name="Gujja S."/>
            <person name="Hansen M."/>
            <person name="Howarth C."/>
            <person name="Imamovic A."/>
            <person name="Ireland A."/>
            <person name="Larimer J."/>
            <person name="McCowan C."/>
            <person name="Murphy C."/>
            <person name="Pearson M."/>
            <person name="Poon T.W."/>
            <person name="Priest M."/>
            <person name="Roberts A."/>
            <person name="Saif S."/>
            <person name="Shea T."/>
            <person name="Sisk P."/>
            <person name="Sykes S."/>
            <person name="Wortman J."/>
            <person name="Nusbaum C."/>
            <person name="Birren B."/>
        </authorList>
    </citation>
    <scope>NUCLEOTIDE SEQUENCE [LARGE SCALE GENOMIC DNA]</scope>
    <source>
        <strain evidence="4 5">CBS 617.96</strain>
    </source>
</reference>
<gene>
    <name evidence="4" type="ORF">A1O1_06286</name>
</gene>
<protein>
    <recommendedName>
        <fullName evidence="3">DNA replication regulator Sld3 C-terminal domain-containing protein</fullName>
    </recommendedName>
</protein>
<dbReference type="InterPro" id="IPR042511">
    <property type="entry name" value="Sld3"/>
</dbReference>
<feature type="region of interest" description="Disordered" evidence="2">
    <location>
        <begin position="1"/>
        <end position="35"/>
    </location>
</feature>
<evidence type="ECO:0000313" key="5">
    <source>
        <dbReference type="Proteomes" id="UP000019484"/>
    </source>
</evidence>
<dbReference type="GO" id="GO:0006270">
    <property type="term" value="P:DNA replication initiation"/>
    <property type="evidence" value="ECO:0007669"/>
    <property type="project" value="InterPro"/>
</dbReference>
<comment type="caution">
    <text evidence="4">The sequence shown here is derived from an EMBL/GenBank/DDBJ whole genome shotgun (WGS) entry which is preliminary data.</text>
</comment>
<feature type="region of interest" description="Disordered" evidence="2">
    <location>
        <begin position="560"/>
        <end position="645"/>
    </location>
</feature>
<dbReference type="Proteomes" id="UP000019484">
    <property type="component" value="Unassembled WGS sequence"/>
</dbReference>
<feature type="domain" description="DNA replication regulator Sld3 C-terminal" evidence="3">
    <location>
        <begin position="288"/>
        <end position="843"/>
    </location>
</feature>
<feature type="compositionally biased region" description="Polar residues" evidence="2">
    <location>
        <begin position="15"/>
        <end position="24"/>
    </location>
</feature>
<evidence type="ECO:0000256" key="1">
    <source>
        <dbReference type="SAM" id="Coils"/>
    </source>
</evidence>
<feature type="region of interest" description="Disordered" evidence="2">
    <location>
        <begin position="939"/>
        <end position="973"/>
    </location>
</feature>
<keyword evidence="1" id="KW-0175">Coiled coil</keyword>
<dbReference type="PANTHER" id="PTHR28067:SF1">
    <property type="entry name" value="DNA REPLICATION REGULATOR SLD3"/>
    <property type="match status" value="1"/>
</dbReference>
<dbReference type="Pfam" id="PF08639">
    <property type="entry name" value="Sld3_STD"/>
    <property type="match status" value="1"/>
</dbReference>
<feature type="compositionally biased region" description="Polar residues" evidence="2">
    <location>
        <begin position="953"/>
        <end position="973"/>
    </location>
</feature>
<name>W9XZG0_9EURO</name>
<keyword evidence="5" id="KW-1185">Reference proteome</keyword>
<dbReference type="eggNOG" id="ENOG502S01X">
    <property type="taxonomic scope" value="Eukaryota"/>
</dbReference>
<sequence>MLPRNPTERSVLVPATSSSLNVTSRGPDCNSRKRKSDVIDAGDLEEETFTARSLPLEEEGLAFCPIALIARACLPLAWLDTSQALPSPVVEATISSVQEWEQRVLVARRLPNGGLYAVERVGNNTYVACALHNWVSQDWCKDAAIGKVARARVEDLLKREDGAGQRHSRAPSSSSFVPALPTPKSPRRPTNRRGALARMSILNPRDLMGEDTTSQTSSSPRTLEPVIVPSPTTALFPITPAAQIREEDPFHSEHLPTEVATEPAHELAQEPERVLDVAAAVEEPCAPERLRNQYFEHLYASKTSLAFYVKGPLSRARAHVRSAAHPSTAIADLAGFYDQSILATKKIDLKYKESLSSIVKGLASTSEQDGQDVPKKRKKKKKQQQQKLGKDCLWPEEEDFIKKWWRGRDFKPAMNGPSLLDELRRELADLRMRETKMQMLLVLELMLLNLAIVKLSETQDTATGPEVKVESIEEDPSAILAKTPQKQKPKKKRDLVGELDTIVDRLCIWHTVSQDELSTTTNSANSSTAAKASDSLRDFCKDVLLPFYSAKLPEQVKSLSRKLGGPEISPKRPKPVARHQGQKQALAPPTALTRSSSFSSLARANSKPGQPQMLDKRTLERVLSEDQAHRHASPPTSLSRSATAPLSAMNAVIPALKREPSERPLSRGGMSMLAKSSSFSNREIDLVADCRAHEAKRRKLDRLAQQKRELEAAIEALRRPSRGTVASAFMDEVEKRGEKTKTVQITATPRARRIGDRSLHIGHSQDLEHGHAEPELPPIIPSLSLPGHKQDKDMMIVPSSTAKPRQGVSRPGISGSGSMGLPSNRSSATKRAVLSAIHETPSRGVHNKTSNPLDLPRLVSSANGDGGRDGGGDYYSAVSAPSLSSASVTRSGRPVLFTTVRKSEVSVEQAFRDAPEIPERAGKTMDRVMGGKTRALPAGFGAWDDADQDKLTLDSNPRGTQNGSQTRTDDATVSTHPITVTVQTGAGDEAGDIYAKLGWNDDDFDI</sequence>
<feature type="coiled-coil region" evidence="1">
    <location>
        <begin position="693"/>
        <end position="720"/>
    </location>
</feature>
<dbReference type="GeneID" id="19161154"/>
<feature type="compositionally biased region" description="Polar residues" evidence="2">
    <location>
        <begin position="634"/>
        <end position="644"/>
    </location>
</feature>
<feature type="region of interest" description="Disordered" evidence="2">
    <location>
        <begin position="159"/>
        <end position="226"/>
    </location>
</feature>
<dbReference type="STRING" id="1182541.W9XZG0"/>
<feature type="compositionally biased region" description="Polar residues" evidence="2">
    <location>
        <begin position="211"/>
        <end position="221"/>
    </location>
</feature>
<organism evidence="4 5">
    <name type="scientific">Capronia coronata CBS 617.96</name>
    <dbReference type="NCBI Taxonomy" id="1182541"/>
    <lineage>
        <taxon>Eukaryota</taxon>
        <taxon>Fungi</taxon>
        <taxon>Dikarya</taxon>
        <taxon>Ascomycota</taxon>
        <taxon>Pezizomycotina</taxon>
        <taxon>Eurotiomycetes</taxon>
        <taxon>Chaetothyriomycetidae</taxon>
        <taxon>Chaetothyriales</taxon>
        <taxon>Herpotrichiellaceae</taxon>
        <taxon>Capronia</taxon>
    </lineage>
</organism>
<feature type="region of interest" description="Disordered" evidence="2">
    <location>
        <begin position="366"/>
        <end position="389"/>
    </location>
</feature>
<evidence type="ECO:0000259" key="3">
    <source>
        <dbReference type="Pfam" id="PF08639"/>
    </source>
</evidence>
<feature type="region of interest" description="Disordered" evidence="2">
    <location>
        <begin position="766"/>
        <end position="873"/>
    </location>
</feature>
<dbReference type="EMBL" id="AMWN01000005">
    <property type="protein sequence ID" value="EXJ85917.1"/>
    <property type="molecule type" value="Genomic_DNA"/>
</dbReference>
<dbReference type="RefSeq" id="XP_007725355.1">
    <property type="nucleotide sequence ID" value="XM_007727165.1"/>
</dbReference>
<dbReference type="OrthoDB" id="15567at2759"/>
<feature type="compositionally biased region" description="Basic residues" evidence="2">
    <location>
        <begin position="571"/>
        <end position="581"/>
    </location>
</feature>
<dbReference type="GO" id="GO:0031261">
    <property type="term" value="C:DNA replication preinitiation complex"/>
    <property type="evidence" value="ECO:0007669"/>
    <property type="project" value="TreeGrafter"/>
</dbReference>
<feature type="compositionally biased region" description="Basic residues" evidence="2">
    <location>
        <begin position="375"/>
        <end position="384"/>
    </location>
</feature>
<evidence type="ECO:0000256" key="2">
    <source>
        <dbReference type="SAM" id="MobiDB-lite"/>
    </source>
</evidence>
<dbReference type="AlphaFoldDB" id="W9XZG0"/>
<accession>W9XZG0</accession>
<feature type="compositionally biased region" description="Low complexity" evidence="2">
    <location>
        <begin position="590"/>
        <end position="606"/>
    </location>
</feature>
<proteinExistence type="predicted"/>
<dbReference type="HOGENOM" id="CLU_006240_1_0_1"/>
<dbReference type="InterPro" id="IPR013948">
    <property type="entry name" value="DNA_replication_reg_Sld3_C"/>
</dbReference>
<evidence type="ECO:0000313" key="4">
    <source>
        <dbReference type="EMBL" id="EXJ85917.1"/>
    </source>
</evidence>